<sequence length="68" mass="7885">MHCAIVVNIQMCFFQLPSLQFNGKCCCPSPHQILLLHCFRRGGDVIMYINLINMSPYKIRNSKEGQKR</sequence>
<dbReference type="HOGENOM" id="CLU_2799284_0_0_1"/>
<dbReference type="EMBL" id="FR824121">
    <property type="protein sequence ID" value="CCA19691.1"/>
    <property type="molecule type" value="Genomic_DNA"/>
</dbReference>
<accession>F0WEQ9</accession>
<evidence type="ECO:0000313" key="1">
    <source>
        <dbReference type="EMBL" id="CCA19691.1"/>
    </source>
</evidence>
<reference evidence="1" key="1">
    <citation type="journal article" date="2011" name="PLoS Biol.">
        <title>Gene gain and loss during evolution of obligate parasitism in the white rust pathogen of Arabidopsis thaliana.</title>
        <authorList>
            <person name="Kemen E."/>
            <person name="Gardiner A."/>
            <person name="Schultz-Larsen T."/>
            <person name="Kemen A.C."/>
            <person name="Balmuth A.L."/>
            <person name="Robert-Seilaniantz A."/>
            <person name="Bailey K."/>
            <person name="Holub E."/>
            <person name="Studholme D.J."/>
            <person name="Maclean D."/>
            <person name="Jones J.D."/>
        </authorList>
    </citation>
    <scope>NUCLEOTIDE SEQUENCE</scope>
</reference>
<protein>
    <submittedName>
        <fullName evidence="1">AlNc14C76G5109 protein</fullName>
    </submittedName>
</protein>
<gene>
    <name evidence="1" type="primary">AlNc14C76G5109</name>
    <name evidence="1" type="ORF">ALNC14_058340</name>
</gene>
<reference evidence="1" key="2">
    <citation type="submission" date="2011-02" db="EMBL/GenBank/DDBJ databases">
        <authorList>
            <person name="MacLean D."/>
        </authorList>
    </citation>
    <scope>NUCLEOTIDE SEQUENCE</scope>
</reference>
<proteinExistence type="predicted"/>
<name>F0WEQ9_9STRA</name>
<organism evidence="1">
    <name type="scientific">Albugo laibachii Nc14</name>
    <dbReference type="NCBI Taxonomy" id="890382"/>
    <lineage>
        <taxon>Eukaryota</taxon>
        <taxon>Sar</taxon>
        <taxon>Stramenopiles</taxon>
        <taxon>Oomycota</taxon>
        <taxon>Peronosporomycetes</taxon>
        <taxon>Albuginales</taxon>
        <taxon>Albuginaceae</taxon>
        <taxon>Albugo</taxon>
    </lineage>
</organism>
<dbReference type="AlphaFoldDB" id="F0WEQ9"/>